<dbReference type="VEuPathDB" id="TriTrypDB:TcCLB.504985.10"/>
<name>Q4CPI5_TRYCC</name>
<reference evidence="2 3" key="1">
    <citation type="journal article" date="2005" name="Science">
        <title>The genome sequence of Trypanosoma cruzi, etiologic agent of Chagas disease.</title>
        <authorList>
            <person name="El-Sayed N.M."/>
            <person name="Myler P.J."/>
            <person name="Bartholomeu D.C."/>
            <person name="Nilsson D."/>
            <person name="Aggarwal G."/>
            <person name="Tran A.N."/>
            <person name="Ghedin E."/>
            <person name="Worthey E.A."/>
            <person name="Delcher A.L."/>
            <person name="Blandin G."/>
            <person name="Westenberger S.J."/>
            <person name="Caler E."/>
            <person name="Cerqueira G.C."/>
            <person name="Branche C."/>
            <person name="Haas B."/>
            <person name="Anupama A."/>
            <person name="Arner E."/>
            <person name="Aslund L."/>
            <person name="Attipoe P."/>
            <person name="Bontempi E."/>
            <person name="Bringaud F."/>
            <person name="Burton P."/>
            <person name="Cadag E."/>
            <person name="Campbell D.A."/>
            <person name="Carrington M."/>
            <person name="Crabtree J."/>
            <person name="Darban H."/>
            <person name="da Silveira J.F."/>
            <person name="de Jong P."/>
            <person name="Edwards K."/>
            <person name="Englund P.T."/>
            <person name="Fazelina G."/>
            <person name="Feldblyum T."/>
            <person name="Ferella M."/>
            <person name="Frasch A.C."/>
            <person name="Gull K."/>
            <person name="Horn D."/>
            <person name="Hou L."/>
            <person name="Huang Y."/>
            <person name="Kindlund E."/>
            <person name="Klingbeil M."/>
            <person name="Kluge S."/>
            <person name="Koo H."/>
            <person name="Lacerda D."/>
            <person name="Levin M.J."/>
            <person name="Lorenzi H."/>
            <person name="Louie T."/>
            <person name="Machado C.R."/>
            <person name="McCulloch R."/>
            <person name="McKenna A."/>
            <person name="Mizuno Y."/>
            <person name="Mottram J.C."/>
            <person name="Nelson S."/>
            <person name="Ochaya S."/>
            <person name="Osoegawa K."/>
            <person name="Pai G."/>
            <person name="Parsons M."/>
            <person name="Pentony M."/>
            <person name="Pettersson U."/>
            <person name="Pop M."/>
            <person name="Ramirez J.L."/>
            <person name="Rinta J."/>
            <person name="Robertson L."/>
            <person name="Salzberg S.L."/>
            <person name="Sanchez D.O."/>
            <person name="Seyler A."/>
            <person name="Sharma R."/>
            <person name="Shetty J."/>
            <person name="Simpson A.J."/>
            <person name="Sisk E."/>
            <person name="Tammi M.T."/>
            <person name="Tarleton R."/>
            <person name="Teixeira S."/>
            <person name="Van Aken S."/>
            <person name="Vogt C."/>
            <person name="Ward P.N."/>
            <person name="Wickstead B."/>
            <person name="Wortman J."/>
            <person name="White O."/>
            <person name="Fraser C.M."/>
            <person name="Stuart K.D."/>
            <person name="Andersson B."/>
        </authorList>
    </citation>
    <scope>NUCLEOTIDE SEQUENCE [LARGE SCALE GENOMIC DNA]</scope>
    <source>
        <strain evidence="2 3">CL Brener</strain>
    </source>
</reference>
<evidence type="ECO:0000256" key="1">
    <source>
        <dbReference type="SAM" id="MobiDB-lite"/>
    </source>
</evidence>
<evidence type="ECO:0000313" key="2">
    <source>
        <dbReference type="EMBL" id="EAN82186.1"/>
    </source>
</evidence>
<sequence length="126" mass="13811">MLSMSSGLEAPIHRGEKLSLQKPILRHVVLPPRAHDANCPRTAAAVAASSPPAWSRHFFAVPDSLLEDNHSTPQTPRERPTRTSIRPVYTGRTPVPTRSSRKPQSGQRRRRGVRSAAAMIIPPPSS</sequence>
<comment type="caution">
    <text evidence="2">The sequence shown here is derived from an EMBL/GenBank/DDBJ whole genome shotgun (WGS) entry which is preliminary data.</text>
</comment>
<dbReference type="EMBL" id="AAHK01002644">
    <property type="protein sequence ID" value="EAN82186.1"/>
    <property type="molecule type" value="Genomic_DNA"/>
</dbReference>
<evidence type="ECO:0000313" key="3">
    <source>
        <dbReference type="Proteomes" id="UP000002296"/>
    </source>
</evidence>
<dbReference type="AlphaFoldDB" id="Q4CPI5"/>
<dbReference type="GeneID" id="3533357"/>
<feature type="region of interest" description="Disordered" evidence="1">
    <location>
        <begin position="65"/>
        <end position="126"/>
    </location>
</feature>
<dbReference type="PaxDb" id="353153-Q4CPI5"/>
<gene>
    <name evidence="2" type="ORF">Tc00.1047053504985.10</name>
</gene>
<dbReference type="InParanoid" id="Q4CPI5"/>
<keyword evidence="3" id="KW-1185">Reference proteome</keyword>
<organism evidence="2 3">
    <name type="scientific">Trypanosoma cruzi (strain CL Brener)</name>
    <dbReference type="NCBI Taxonomy" id="353153"/>
    <lineage>
        <taxon>Eukaryota</taxon>
        <taxon>Discoba</taxon>
        <taxon>Euglenozoa</taxon>
        <taxon>Kinetoplastea</taxon>
        <taxon>Metakinetoplastina</taxon>
        <taxon>Trypanosomatida</taxon>
        <taxon>Trypanosomatidae</taxon>
        <taxon>Trypanosoma</taxon>
        <taxon>Schizotrypanum</taxon>
    </lineage>
</organism>
<dbReference type="RefSeq" id="XP_804037.1">
    <property type="nucleotide sequence ID" value="XM_798944.1"/>
</dbReference>
<dbReference type="KEGG" id="tcr:504985.10"/>
<dbReference type="Proteomes" id="UP000002296">
    <property type="component" value="Unassembled WGS sequence"/>
</dbReference>
<accession>Q4CPI5</accession>
<protein>
    <submittedName>
        <fullName evidence="2">Uncharacterized protein</fullName>
    </submittedName>
</protein>
<proteinExistence type="predicted"/>